<evidence type="ECO:0000256" key="5">
    <source>
        <dbReference type="ARBA" id="ARBA00023152"/>
    </source>
</evidence>
<dbReference type="PROSITE" id="PS00171">
    <property type="entry name" value="TIM_1"/>
    <property type="match status" value="1"/>
</dbReference>
<feature type="binding site" evidence="7">
    <location>
        <position position="210"/>
    </location>
    <ligand>
        <name>substrate</name>
    </ligand>
</feature>
<gene>
    <name evidence="7 9" type="primary">tpiA</name>
    <name evidence="9" type="ORF">GCM10008111_07190</name>
</gene>
<proteinExistence type="inferred from homology"/>
<keyword evidence="4 7" id="KW-0963">Cytoplasm</keyword>
<dbReference type="GO" id="GO:0016853">
    <property type="term" value="F:isomerase activity"/>
    <property type="evidence" value="ECO:0007669"/>
    <property type="project" value="UniProtKB-KW"/>
</dbReference>
<dbReference type="PANTHER" id="PTHR21139:SF42">
    <property type="entry name" value="TRIOSEPHOSPHATE ISOMERASE"/>
    <property type="match status" value="1"/>
</dbReference>
<dbReference type="Proteomes" id="UP000634667">
    <property type="component" value="Unassembled WGS sequence"/>
</dbReference>
<comment type="pathway">
    <text evidence="7 8">Carbohydrate biosynthesis; gluconeogenesis.</text>
</comment>
<evidence type="ECO:0000256" key="1">
    <source>
        <dbReference type="ARBA" id="ARBA00004939"/>
    </source>
</evidence>
<sequence>MSRNYLIAANWKMNGSNALVKSMCAELTPVLSQLSPEIAVLICPPATLLTAFTGVNALAIGGQDVSAEGAGAYTGQLSAALLLEAGATYAIVGHSERRQYQGETDELVAAKVAQAIAAGLTPVLCVGETLAERQQEKTQQVIAKQLMAVYASHPELLVKSVIAYEPIWAIGTGLSATPEQAQETHAFIRDTLAQLNQDAAEQVRILYGGSVNAENCSALFTQPDIDGALVGGASLKPDEFAKICLSIKIGAKE</sequence>
<comment type="caution">
    <text evidence="9">The sequence shown here is derived from an EMBL/GenBank/DDBJ whole genome shotgun (WGS) entry which is preliminary data.</text>
</comment>
<comment type="subunit">
    <text evidence="7 8">Homodimer.</text>
</comment>
<dbReference type="EMBL" id="BMYR01000002">
    <property type="protein sequence ID" value="GGW53529.1"/>
    <property type="molecule type" value="Genomic_DNA"/>
</dbReference>
<keyword evidence="10" id="KW-1185">Reference proteome</keyword>
<dbReference type="Gene3D" id="3.20.20.70">
    <property type="entry name" value="Aldolase class I"/>
    <property type="match status" value="1"/>
</dbReference>
<keyword evidence="5 7" id="KW-0324">Glycolysis</keyword>
<feature type="active site" description="Proton acceptor" evidence="7">
    <location>
        <position position="165"/>
    </location>
</feature>
<protein>
    <recommendedName>
        <fullName evidence="7 8">Triosephosphate isomerase</fullName>
        <shortName evidence="7">TIM</shortName>
        <shortName evidence="7">TPI</shortName>
        <ecNumber evidence="7 8">5.3.1.1</ecNumber>
    </recommendedName>
    <alternativeName>
        <fullName evidence="7">Triose-phosphate isomerase</fullName>
    </alternativeName>
</protein>
<reference evidence="10" key="1">
    <citation type="journal article" date="2019" name="Int. J. Syst. Evol. Microbiol.">
        <title>The Global Catalogue of Microorganisms (GCM) 10K type strain sequencing project: providing services to taxonomists for standard genome sequencing and annotation.</title>
        <authorList>
            <consortium name="The Broad Institute Genomics Platform"/>
            <consortium name="The Broad Institute Genome Sequencing Center for Infectious Disease"/>
            <person name="Wu L."/>
            <person name="Ma J."/>
        </authorList>
    </citation>
    <scope>NUCLEOTIDE SEQUENCE [LARGE SCALE GENOMIC DNA]</scope>
    <source>
        <strain evidence="10">KCTC 23723</strain>
    </source>
</reference>
<evidence type="ECO:0000256" key="8">
    <source>
        <dbReference type="RuleBase" id="RU363013"/>
    </source>
</evidence>
<feature type="binding site" evidence="7">
    <location>
        <position position="171"/>
    </location>
    <ligand>
        <name>substrate</name>
    </ligand>
</feature>
<dbReference type="InterPro" id="IPR022896">
    <property type="entry name" value="TrioseP_Isoase_bac/euk"/>
</dbReference>
<evidence type="ECO:0000256" key="4">
    <source>
        <dbReference type="ARBA" id="ARBA00022490"/>
    </source>
</evidence>
<comment type="similarity">
    <text evidence="2 7 8">Belongs to the triosephosphate isomerase family.</text>
</comment>
<comment type="subcellular location">
    <subcellularLocation>
        <location evidence="7 8">Cytoplasm</location>
    </subcellularLocation>
</comment>
<dbReference type="InterPro" id="IPR000652">
    <property type="entry name" value="Triosephosphate_isomerase"/>
</dbReference>
<keyword evidence="3 7" id="KW-0312">Gluconeogenesis</keyword>
<dbReference type="SUPFAM" id="SSF51351">
    <property type="entry name" value="Triosephosphate isomerase (TIM)"/>
    <property type="match status" value="1"/>
</dbReference>
<dbReference type="InterPro" id="IPR020861">
    <property type="entry name" value="Triosephosphate_isomerase_AS"/>
</dbReference>
<evidence type="ECO:0000256" key="7">
    <source>
        <dbReference type="HAMAP-Rule" id="MF_00147"/>
    </source>
</evidence>
<dbReference type="CDD" id="cd00311">
    <property type="entry name" value="TIM"/>
    <property type="match status" value="1"/>
</dbReference>
<comment type="function">
    <text evidence="7">Involved in the gluconeogenesis. Catalyzes stereospecifically the conversion of dihydroxyacetone phosphate (DHAP) to D-glyceraldehyde-3-phosphate (G3P).</text>
</comment>
<evidence type="ECO:0000256" key="6">
    <source>
        <dbReference type="ARBA" id="ARBA00023235"/>
    </source>
</evidence>
<evidence type="ECO:0000313" key="10">
    <source>
        <dbReference type="Proteomes" id="UP000634667"/>
    </source>
</evidence>
<comment type="pathway">
    <text evidence="1">Carbohydrate metabolism; erythritol degradation.</text>
</comment>
<name>A0ABQ2WGC4_9ALTE</name>
<dbReference type="InterPro" id="IPR013785">
    <property type="entry name" value="Aldolase_TIM"/>
</dbReference>
<dbReference type="NCBIfam" id="TIGR00419">
    <property type="entry name" value="tim"/>
    <property type="match status" value="1"/>
</dbReference>
<dbReference type="EC" id="5.3.1.1" evidence="7 8"/>
<feature type="active site" description="Electrophile" evidence="7">
    <location>
        <position position="94"/>
    </location>
</feature>
<dbReference type="Pfam" id="PF00121">
    <property type="entry name" value="TIM"/>
    <property type="match status" value="1"/>
</dbReference>
<dbReference type="HAMAP" id="MF_00147_B">
    <property type="entry name" value="TIM_B"/>
    <property type="match status" value="1"/>
</dbReference>
<evidence type="ECO:0000256" key="2">
    <source>
        <dbReference type="ARBA" id="ARBA00007422"/>
    </source>
</evidence>
<dbReference type="InterPro" id="IPR035990">
    <property type="entry name" value="TIM_sf"/>
</dbReference>
<comment type="pathway">
    <text evidence="7 8">Carbohydrate degradation; glycolysis; D-glyceraldehyde 3-phosphate from glycerone phosphate: step 1/1.</text>
</comment>
<feature type="binding site" evidence="7">
    <location>
        <begin position="231"/>
        <end position="232"/>
    </location>
    <ligand>
        <name>substrate</name>
    </ligand>
</feature>
<organism evidence="9 10">
    <name type="scientific">Alishewanella tabrizica</name>
    <dbReference type="NCBI Taxonomy" id="671278"/>
    <lineage>
        <taxon>Bacteria</taxon>
        <taxon>Pseudomonadati</taxon>
        <taxon>Pseudomonadota</taxon>
        <taxon>Gammaproteobacteria</taxon>
        <taxon>Alteromonadales</taxon>
        <taxon>Alteromonadaceae</taxon>
        <taxon>Alishewanella</taxon>
    </lineage>
</organism>
<evidence type="ECO:0000256" key="3">
    <source>
        <dbReference type="ARBA" id="ARBA00022432"/>
    </source>
</evidence>
<dbReference type="RefSeq" id="WP_189480582.1">
    <property type="nucleotide sequence ID" value="NZ_BMYR01000002.1"/>
</dbReference>
<feature type="binding site" evidence="7">
    <location>
        <begin position="10"/>
        <end position="12"/>
    </location>
    <ligand>
        <name>substrate</name>
    </ligand>
</feature>
<evidence type="ECO:0000313" key="9">
    <source>
        <dbReference type="EMBL" id="GGW53529.1"/>
    </source>
</evidence>
<accession>A0ABQ2WGC4</accession>
<comment type="catalytic activity">
    <reaction evidence="7 8">
        <text>D-glyceraldehyde 3-phosphate = dihydroxyacetone phosphate</text>
        <dbReference type="Rhea" id="RHEA:18585"/>
        <dbReference type="ChEBI" id="CHEBI:57642"/>
        <dbReference type="ChEBI" id="CHEBI:59776"/>
        <dbReference type="EC" id="5.3.1.1"/>
    </reaction>
</comment>
<dbReference type="PANTHER" id="PTHR21139">
    <property type="entry name" value="TRIOSEPHOSPHATE ISOMERASE"/>
    <property type="match status" value="1"/>
</dbReference>
<dbReference type="PROSITE" id="PS51440">
    <property type="entry name" value="TIM_2"/>
    <property type="match status" value="1"/>
</dbReference>
<keyword evidence="6 7" id="KW-0413">Isomerase</keyword>